<sequence length="214" mass="24582">MISRHHSTIFVHIPKTAGQSVETLFLEDLGLKWRSLFPWNDRRRLLLKENRDRSKGPERLAHLYGDEYVSLGYVTPEEFSAFYKFAIVRDPYHRAVSTYNFRSGATGTLRDFLSSIPRDEHNDLYRHIAPQSRFVVDPATGVLLVDQIVTFEDMRTGLATAFERTLGRPAELPRKNISADKKLSVADLPRADLDYVEAEYAEDFARFGYPLRGA</sequence>
<dbReference type="GO" id="GO:0008146">
    <property type="term" value="F:sulfotransferase activity"/>
    <property type="evidence" value="ECO:0007669"/>
    <property type="project" value="InterPro"/>
</dbReference>
<dbReference type="EMBL" id="FWFZ01000021">
    <property type="protein sequence ID" value="SLN69249.1"/>
    <property type="molecule type" value="Genomic_DNA"/>
</dbReference>
<dbReference type="GO" id="GO:0016020">
    <property type="term" value="C:membrane"/>
    <property type="evidence" value="ECO:0007669"/>
    <property type="project" value="InterPro"/>
</dbReference>
<keyword evidence="1" id="KW-0808">Transferase</keyword>
<dbReference type="RefSeq" id="WP_085880155.1">
    <property type="nucleotide sequence ID" value="NZ_FWFZ01000021.1"/>
</dbReference>
<reference evidence="1 2" key="1">
    <citation type="submission" date="2017-03" db="EMBL/GenBank/DDBJ databases">
        <authorList>
            <person name="Afonso C.L."/>
            <person name="Miller P.J."/>
            <person name="Scott M.A."/>
            <person name="Spackman E."/>
            <person name="Goraichik I."/>
            <person name="Dimitrov K.M."/>
            <person name="Suarez D.L."/>
            <person name="Swayne D.E."/>
        </authorList>
    </citation>
    <scope>NUCLEOTIDE SEQUENCE [LARGE SCALE GENOMIC DNA]</scope>
    <source>
        <strain evidence="1 2">CECT 7023</strain>
    </source>
</reference>
<organism evidence="1 2">
    <name type="scientific">Roseisalinus antarcticus</name>
    <dbReference type="NCBI Taxonomy" id="254357"/>
    <lineage>
        <taxon>Bacteria</taxon>
        <taxon>Pseudomonadati</taxon>
        <taxon>Pseudomonadota</taxon>
        <taxon>Alphaproteobacteria</taxon>
        <taxon>Rhodobacterales</taxon>
        <taxon>Roseobacteraceae</taxon>
        <taxon>Roseisalinus</taxon>
    </lineage>
</organism>
<dbReference type="SUPFAM" id="SSF52540">
    <property type="entry name" value="P-loop containing nucleoside triphosphate hydrolases"/>
    <property type="match status" value="1"/>
</dbReference>
<proteinExistence type="predicted"/>
<evidence type="ECO:0000313" key="1">
    <source>
        <dbReference type="EMBL" id="SLN69249.1"/>
    </source>
</evidence>
<dbReference type="Proteomes" id="UP000193900">
    <property type="component" value="Unassembled WGS sequence"/>
</dbReference>
<protein>
    <submittedName>
        <fullName evidence="1">Sulfotransferase family protein</fullName>
    </submittedName>
</protein>
<dbReference type="AlphaFoldDB" id="A0A1Y5TVA2"/>
<dbReference type="InterPro" id="IPR005331">
    <property type="entry name" value="Sulfotransferase"/>
</dbReference>
<name>A0A1Y5TVA2_9RHOB</name>
<dbReference type="Pfam" id="PF03567">
    <property type="entry name" value="Sulfotransfer_2"/>
    <property type="match status" value="1"/>
</dbReference>
<accession>A0A1Y5TVA2</accession>
<gene>
    <name evidence="1" type="ORF">ROA7023_03371</name>
</gene>
<dbReference type="OrthoDB" id="288532at2"/>
<dbReference type="InterPro" id="IPR027417">
    <property type="entry name" value="P-loop_NTPase"/>
</dbReference>
<evidence type="ECO:0000313" key="2">
    <source>
        <dbReference type="Proteomes" id="UP000193900"/>
    </source>
</evidence>
<dbReference type="Gene3D" id="3.40.50.300">
    <property type="entry name" value="P-loop containing nucleotide triphosphate hydrolases"/>
    <property type="match status" value="1"/>
</dbReference>
<keyword evidence="2" id="KW-1185">Reference proteome</keyword>